<evidence type="ECO:0000313" key="2">
    <source>
        <dbReference type="Proteomes" id="UP001055811"/>
    </source>
</evidence>
<reference evidence="2" key="1">
    <citation type="journal article" date="2022" name="Mol. Ecol. Resour.">
        <title>The genomes of chicory, endive, great burdock and yacon provide insights into Asteraceae palaeo-polyploidization history and plant inulin production.</title>
        <authorList>
            <person name="Fan W."/>
            <person name="Wang S."/>
            <person name="Wang H."/>
            <person name="Wang A."/>
            <person name="Jiang F."/>
            <person name="Liu H."/>
            <person name="Zhao H."/>
            <person name="Xu D."/>
            <person name="Zhang Y."/>
        </authorList>
    </citation>
    <scope>NUCLEOTIDE SEQUENCE [LARGE SCALE GENOMIC DNA]</scope>
    <source>
        <strain evidence="2">cv. Punajuju</strain>
    </source>
</reference>
<keyword evidence="2" id="KW-1185">Reference proteome</keyword>
<gene>
    <name evidence="1" type="ORF">L2E82_06945</name>
</gene>
<dbReference type="Proteomes" id="UP001055811">
    <property type="component" value="Linkage Group LG02"/>
</dbReference>
<name>A0ACB9G3I9_CICIN</name>
<evidence type="ECO:0000313" key="1">
    <source>
        <dbReference type="EMBL" id="KAI3777998.1"/>
    </source>
</evidence>
<organism evidence="1 2">
    <name type="scientific">Cichorium intybus</name>
    <name type="common">Chicory</name>
    <dbReference type="NCBI Taxonomy" id="13427"/>
    <lineage>
        <taxon>Eukaryota</taxon>
        <taxon>Viridiplantae</taxon>
        <taxon>Streptophyta</taxon>
        <taxon>Embryophyta</taxon>
        <taxon>Tracheophyta</taxon>
        <taxon>Spermatophyta</taxon>
        <taxon>Magnoliopsida</taxon>
        <taxon>eudicotyledons</taxon>
        <taxon>Gunneridae</taxon>
        <taxon>Pentapetalae</taxon>
        <taxon>asterids</taxon>
        <taxon>campanulids</taxon>
        <taxon>Asterales</taxon>
        <taxon>Asteraceae</taxon>
        <taxon>Cichorioideae</taxon>
        <taxon>Cichorieae</taxon>
        <taxon>Cichoriinae</taxon>
        <taxon>Cichorium</taxon>
    </lineage>
</organism>
<protein>
    <submittedName>
        <fullName evidence="1">Uncharacterized protein</fullName>
    </submittedName>
</protein>
<accession>A0ACB9G3I9</accession>
<proteinExistence type="predicted"/>
<reference evidence="1 2" key="2">
    <citation type="journal article" date="2022" name="Mol. Ecol. Resour.">
        <title>The genomes of chicory, endive, great burdock and yacon provide insights into Asteraceae paleo-polyploidization history and plant inulin production.</title>
        <authorList>
            <person name="Fan W."/>
            <person name="Wang S."/>
            <person name="Wang H."/>
            <person name="Wang A."/>
            <person name="Jiang F."/>
            <person name="Liu H."/>
            <person name="Zhao H."/>
            <person name="Xu D."/>
            <person name="Zhang Y."/>
        </authorList>
    </citation>
    <scope>NUCLEOTIDE SEQUENCE [LARGE SCALE GENOMIC DNA]</scope>
    <source>
        <strain evidence="2">cv. Punajuju</strain>
        <tissue evidence="1">Leaves</tissue>
    </source>
</reference>
<comment type="caution">
    <text evidence="1">The sequence shown here is derived from an EMBL/GenBank/DDBJ whole genome shotgun (WGS) entry which is preliminary data.</text>
</comment>
<sequence length="130" mass="15633">MTKSLILKLIGLLRRDYLNLEALIAIIHKKIKKRYLKIEVELGNIVYHPDFRRLQAKFVHQLKSLWIQADLESFSVSSLRLRLVELCRIDCLYSAITRVHCIDHHLNLRRRENEKYKPREITKKKKKTEK</sequence>
<dbReference type="EMBL" id="CM042010">
    <property type="protein sequence ID" value="KAI3777998.1"/>
    <property type="molecule type" value="Genomic_DNA"/>
</dbReference>